<feature type="domain" description="HPr kinase/phosphorylase C-terminal" evidence="1">
    <location>
        <begin position="5"/>
        <end position="119"/>
    </location>
</feature>
<dbReference type="GO" id="GO:0000155">
    <property type="term" value="F:phosphorelay sensor kinase activity"/>
    <property type="evidence" value="ECO:0007669"/>
    <property type="project" value="InterPro"/>
</dbReference>
<dbReference type="OrthoDB" id="8326226at2"/>
<gene>
    <name evidence="2" type="ORF">EUU25_05655</name>
</gene>
<dbReference type="Proteomes" id="UP000428803">
    <property type="component" value="Chromosome"/>
</dbReference>
<dbReference type="InterPro" id="IPR027417">
    <property type="entry name" value="P-loop_NTPase"/>
</dbReference>
<accession>A0A6I6L7T3</accession>
<dbReference type="InterPro" id="IPR011104">
    <property type="entry name" value="Hpr_kin/Pase_C"/>
</dbReference>
<dbReference type="GO" id="GO:0005524">
    <property type="term" value="F:ATP binding"/>
    <property type="evidence" value="ECO:0007669"/>
    <property type="project" value="InterPro"/>
</dbReference>
<evidence type="ECO:0000259" key="1">
    <source>
        <dbReference type="Pfam" id="PF07475"/>
    </source>
</evidence>
<dbReference type="RefSeq" id="WP_158899084.1">
    <property type="nucleotide sequence ID" value="NZ_CP035733.1"/>
</dbReference>
<keyword evidence="3" id="KW-1185">Reference proteome</keyword>
<dbReference type="KEGG" id="slaa:EUU25_05655"/>
<protein>
    <submittedName>
        <fullName evidence="2">Aldolase</fullName>
    </submittedName>
</protein>
<reference evidence="3" key="1">
    <citation type="submission" date="2019-01" db="EMBL/GenBank/DDBJ databases">
        <title>Sphingorhabdus lacus sp.nov., isolated from an oligotrophic freshwater lake.</title>
        <authorList>
            <person name="Park M."/>
        </authorList>
    </citation>
    <scope>NUCLEOTIDE SEQUENCE [LARGE SCALE GENOMIC DNA]</scope>
    <source>
        <strain evidence="3">IMCC1753</strain>
    </source>
</reference>
<dbReference type="GO" id="GO:0006109">
    <property type="term" value="P:regulation of carbohydrate metabolic process"/>
    <property type="evidence" value="ECO:0007669"/>
    <property type="project" value="InterPro"/>
</dbReference>
<dbReference type="EMBL" id="CP035733">
    <property type="protein sequence ID" value="QGY80147.1"/>
    <property type="molecule type" value="Genomic_DNA"/>
</dbReference>
<name>A0A6I6L7T3_9SPHN</name>
<dbReference type="CDD" id="cd01918">
    <property type="entry name" value="HprK_C"/>
    <property type="match status" value="1"/>
</dbReference>
<sequence>MSDALLHATAVSINGYGVLLLGPSAAGKSDLALRLIDRGAMLISDDAVPVVIGASGPELHSARNIEGRLEVRGIGIVSVPLVACAPLRLVIELAESVERLPAEGRCTNICGFSVSTTKILPFEASAPLKVEYALRMVIDAGTQPMASHADLTQESRND</sequence>
<dbReference type="AlphaFoldDB" id="A0A6I6L7T3"/>
<proteinExistence type="predicted"/>
<organism evidence="2 3">
    <name type="scientific">Sphingorhabdus lacus</name>
    <dbReference type="NCBI Taxonomy" id="392610"/>
    <lineage>
        <taxon>Bacteria</taxon>
        <taxon>Pseudomonadati</taxon>
        <taxon>Pseudomonadota</taxon>
        <taxon>Alphaproteobacteria</taxon>
        <taxon>Sphingomonadales</taxon>
        <taxon>Sphingomonadaceae</taxon>
        <taxon>Sphingorhabdus</taxon>
    </lineage>
</organism>
<dbReference type="Gene3D" id="3.40.50.300">
    <property type="entry name" value="P-loop containing nucleotide triphosphate hydrolases"/>
    <property type="match status" value="1"/>
</dbReference>
<dbReference type="SUPFAM" id="SSF53795">
    <property type="entry name" value="PEP carboxykinase-like"/>
    <property type="match status" value="1"/>
</dbReference>
<evidence type="ECO:0000313" key="2">
    <source>
        <dbReference type="EMBL" id="QGY80147.1"/>
    </source>
</evidence>
<dbReference type="Pfam" id="PF07475">
    <property type="entry name" value="Hpr_kinase_C"/>
    <property type="match status" value="1"/>
</dbReference>
<evidence type="ECO:0000313" key="3">
    <source>
        <dbReference type="Proteomes" id="UP000428803"/>
    </source>
</evidence>